<dbReference type="GO" id="GO:0008808">
    <property type="term" value="F:cardiolipin synthase activity"/>
    <property type="evidence" value="ECO:0007669"/>
    <property type="project" value="UniProtKB-UniRule"/>
</dbReference>
<evidence type="ECO:0000256" key="10">
    <source>
        <dbReference type="ARBA" id="ARBA00023209"/>
    </source>
</evidence>
<dbReference type="Pfam" id="PF13396">
    <property type="entry name" value="PLDc_N"/>
    <property type="match status" value="1"/>
</dbReference>
<dbReference type="GO" id="GO:0032049">
    <property type="term" value="P:cardiolipin biosynthetic process"/>
    <property type="evidence" value="ECO:0007669"/>
    <property type="project" value="UniProtKB-UniRule"/>
</dbReference>
<reference evidence="15" key="1">
    <citation type="submission" date="2020-08" db="EMBL/GenBank/DDBJ databases">
        <authorList>
            <person name="Liu C."/>
            <person name="Sun Q."/>
        </authorList>
    </citation>
    <scope>NUCLEOTIDE SEQUENCE</scope>
    <source>
        <strain evidence="15">BX16</strain>
    </source>
</reference>
<dbReference type="AlphaFoldDB" id="A0A923NBD2"/>
<evidence type="ECO:0000259" key="14">
    <source>
        <dbReference type="PROSITE" id="PS50035"/>
    </source>
</evidence>
<dbReference type="EMBL" id="JACRWC010000040">
    <property type="protein sequence ID" value="MBC5998939.1"/>
    <property type="molecule type" value="Genomic_DNA"/>
</dbReference>
<keyword evidence="11" id="KW-1208">Phospholipid metabolism</keyword>
<dbReference type="NCBIfam" id="TIGR04265">
    <property type="entry name" value="bac_cardiolipin"/>
    <property type="match status" value="1"/>
</dbReference>
<keyword evidence="9 13" id="KW-0472">Membrane</keyword>
<keyword evidence="2" id="KW-1003">Cell membrane</keyword>
<keyword evidence="7 13" id="KW-1133">Transmembrane helix</keyword>
<comment type="caution">
    <text evidence="15">The sequence shown here is derived from an EMBL/GenBank/DDBJ whole genome shotgun (WGS) entry which is preliminary data.</text>
</comment>
<keyword evidence="8" id="KW-0443">Lipid metabolism</keyword>
<feature type="domain" description="PLD phosphodiesterase" evidence="14">
    <location>
        <begin position="428"/>
        <end position="455"/>
    </location>
</feature>
<keyword evidence="10" id="KW-0594">Phospholipid biosynthesis</keyword>
<evidence type="ECO:0000256" key="12">
    <source>
        <dbReference type="NCBIfam" id="TIGR04265"/>
    </source>
</evidence>
<sequence length="515" mass="59981">MEKLKKLWKLIFGRTGILVFLLLVQAVILFGGFALIDKSAWIVNYTIGLLAVIILIYILNARSNSSFKLMWIILILVVPVVGVAFYIFTRVQPGTAYISHRVNALIEEEKDYLTPHKDTLYDVYAESKQECGFMQYLYKRGKYPVYSNASVKYFPLGEDKFQELLYQLERAEKFIFLEYFIVDKGIMWNRILRILARKAREGVEVRFMYDGTCTLSLLPRNYPKRLEQLGIQCKIFAPMRPFLSTHQNNRDHRKIAVIDGRAAFTGGVNLADEYINRKERFGHWKDTAVMVQGEAVNSFTLMFLQLWNINVKEKEDYSKYMQYTSVIDRGMRNGGYVVPYGDSPYDDEDVGEKVYLDILNRSQDYVHIMTPYLIIDEEMINALIFAAQRGVEVKLILPHIPDKKYAYLLARTYYQQLISNGVEIYEYTPGFVHAKVFTCDDERAVVGTINLDYRSLYLHFECAAYIWKNPVINDIELDFFHTLEKCQRIDLENCKKYNPIAKLAGQILRLIAPLM</sequence>
<keyword evidence="6" id="KW-0677">Repeat</keyword>
<feature type="transmembrane region" description="Helical" evidence="13">
    <location>
        <begin position="12"/>
        <end position="36"/>
    </location>
</feature>
<proteinExistence type="predicted"/>
<feature type="domain" description="PLD phosphodiesterase" evidence="14">
    <location>
        <begin position="247"/>
        <end position="274"/>
    </location>
</feature>
<evidence type="ECO:0000313" key="15">
    <source>
        <dbReference type="EMBL" id="MBC5998939.1"/>
    </source>
</evidence>
<organism evidence="15 16">
    <name type="scientific">Lentihominibacter faecis</name>
    <dbReference type="NCBI Taxonomy" id="2764712"/>
    <lineage>
        <taxon>Bacteria</taxon>
        <taxon>Bacillati</taxon>
        <taxon>Bacillota</taxon>
        <taxon>Clostridia</taxon>
        <taxon>Peptostreptococcales</taxon>
        <taxon>Anaerovoracaceae</taxon>
        <taxon>Lentihominibacter</taxon>
    </lineage>
</organism>
<evidence type="ECO:0000313" key="16">
    <source>
        <dbReference type="Proteomes" id="UP000644115"/>
    </source>
</evidence>
<dbReference type="SMART" id="SM00155">
    <property type="entry name" value="PLDc"/>
    <property type="match status" value="2"/>
</dbReference>
<dbReference type="CDD" id="cd09154">
    <property type="entry name" value="PLDc_SMU_988_like_1"/>
    <property type="match status" value="1"/>
</dbReference>
<evidence type="ECO:0000256" key="1">
    <source>
        <dbReference type="ARBA" id="ARBA00004651"/>
    </source>
</evidence>
<dbReference type="PROSITE" id="PS50035">
    <property type="entry name" value="PLD"/>
    <property type="match status" value="2"/>
</dbReference>
<dbReference type="Gene3D" id="3.30.870.10">
    <property type="entry name" value="Endonuclease Chain A"/>
    <property type="match status" value="2"/>
</dbReference>
<gene>
    <name evidence="15" type="primary">cls</name>
    <name evidence="15" type="ORF">H8876_02850</name>
</gene>
<evidence type="ECO:0000256" key="11">
    <source>
        <dbReference type="ARBA" id="ARBA00023264"/>
    </source>
</evidence>
<evidence type="ECO:0000256" key="4">
    <source>
        <dbReference type="ARBA" id="ARBA00022679"/>
    </source>
</evidence>
<feature type="transmembrane region" description="Helical" evidence="13">
    <location>
        <begin position="71"/>
        <end position="89"/>
    </location>
</feature>
<keyword evidence="4" id="KW-0808">Transferase</keyword>
<evidence type="ECO:0000256" key="2">
    <source>
        <dbReference type="ARBA" id="ARBA00022475"/>
    </source>
</evidence>
<dbReference type="InterPro" id="IPR027379">
    <property type="entry name" value="CLS_N"/>
</dbReference>
<evidence type="ECO:0000256" key="5">
    <source>
        <dbReference type="ARBA" id="ARBA00022692"/>
    </source>
</evidence>
<evidence type="ECO:0000256" key="7">
    <source>
        <dbReference type="ARBA" id="ARBA00022989"/>
    </source>
</evidence>
<dbReference type="GO" id="GO:0005886">
    <property type="term" value="C:plasma membrane"/>
    <property type="evidence" value="ECO:0007669"/>
    <property type="project" value="UniProtKB-SubCell"/>
</dbReference>
<dbReference type="Pfam" id="PF13091">
    <property type="entry name" value="PLDc_2"/>
    <property type="match status" value="2"/>
</dbReference>
<dbReference type="InterPro" id="IPR022924">
    <property type="entry name" value="Cardiolipin_synthase"/>
</dbReference>
<dbReference type="PANTHER" id="PTHR21248">
    <property type="entry name" value="CARDIOLIPIN SYNTHASE"/>
    <property type="match status" value="1"/>
</dbReference>
<evidence type="ECO:0000256" key="3">
    <source>
        <dbReference type="ARBA" id="ARBA00022516"/>
    </source>
</evidence>
<evidence type="ECO:0000256" key="8">
    <source>
        <dbReference type="ARBA" id="ARBA00023098"/>
    </source>
</evidence>
<dbReference type="SUPFAM" id="SSF56024">
    <property type="entry name" value="Phospholipase D/nuclease"/>
    <property type="match status" value="2"/>
</dbReference>
<evidence type="ECO:0000256" key="13">
    <source>
        <dbReference type="SAM" id="Phobius"/>
    </source>
</evidence>
<accession>A0A923NBD2</accession>
<keyword evidence="16" id="KW-1185">Reference proteome</keyword>
<dbReference type="Proteomes" id="UP000644115">
    <property type="component" value="Unassembled WGS sequence"/>
</dbReference>
<dbReference type="PANTHER" id="PTHR21248:SF22">
    <property type="entry name" value="PHOSPHOLIPASE D"/>
    <property type="match status" value="1"/>
</dbReference>
<evidence type="ECO:0000256" key="9">
    <source>
        <dbReference type="ARBA" id="ARBA00023136"/>
    </source>
</evidence>
<dbReference type="InterPro" id="IPR025202">
    <property type="entry name" value="PLD-like_dom"/>
</dbReference>
<protein>
    <recommendedName>
        <fullName evidence="12">Cardiolipin synthase</fullName>
        <ecNumber evidence="12">2.7.8.-</ecNumber>
    </recommendedName>
</protein>
<feature type="transmembrane region" description="Helical" evidence="13">
    <location>
        <begin position="42"/>
        <end position="59"/>
    </location>
</feature>
<comment type="subcellular location">
    <subcellularLocation>
        <location evidence="1">Cell membrane</location>
        <topology evidence="1">Multi-pass membrane protein</topology>
    </subcellularLocation>
</comment>
<dbReference type="EC" id="2.7.8.-" evidence="12"/>
<dbReference type="CDD" id="cd09160">
    <property type="entry name" value="PLDc_SMU_988_like_2"/>
    <property type="match status" value="1"/>
</dbReference>
<keyword evidence="5 13" id="KW-0812">Transmembrane</keyword>
<keyword evidence="3" id="KW-0444">Lipid biosynthesis</keyword>
<dbReference type="InterPro" id="IPR001736">
    <property type="entry name" value="PLipase_D/transphosphatidylase"/>
</dbReference>
<evidence type="ECO:0000256" key="6">
    <source>
        <dbReference type="ARBA" id="ARBA00022737"/>
    </source>
</evidence>
<name>A0A923NBD2_9FIRM</name>